<protein>
    <submittedName>
        <fullName evidence="2">Uncharacterized protein</fullName>
    </submittedName>
</protein>
<keyword evidence="3" id="KW-1185">Reference proteome</keyword>
<name>A0A7K0FXN9_9SPHI</name>
<dbReference type="EMBL" id="WKKH01000012">
    <property type="protein sequence ID" value="MRX76358.1"/>
    <property type="molecule type" value="Genomic_DNA"/>
</dbReference>
<reference evidence="2 3" key="1">
    <citation type="submission" date="2019-11" db="EMBL/GenBank/DDBJ databases">
        <title>Pedobacter petrophilus genome.</title>
        <authorList>
            <person name="Feldbauer M.J."/>
            <person name="Newman J.D."/>
        </authorList>
    </citation>
    <scope>NUCLEOTIDE SEQUENCE [LARGE SCALE GENOMIC DNA]</scope>
    <source>
        <strain evidence="2 3">LMG 29686</strain>
    </source>
</reference>
<proteinExistence type="predicted"/>
<gene>
    <name evidence="2" type="ORF">GJU39_09675</name>
</gene>
<feature type="signal peptide" evidence="1">
    <location>
        <begin position="1"/>
        <end position="18"/>
    </location>
</feature>
<organism evidence="2 3">
    <name type="scientific">Pedobacter petrophilus</name>
    <dbReference type="NCBI Taxonomy" id="1908241"/>
    <lineage>
        <taxon>Bacteria</taxon>
        <taxon>Pseudomonadati</taxon>
        <taxon>Bacteroidota</taxon>
        <taxon>Sphingobacteriia</taxon>
        <taxon>Sphingobacteriales</taxon>
        <taxon>Sphingobacteriaceae</taxon>
        <taxon>Pedobacter</taxon>
    </lineage>
</organism>
<evidence type="ECO:0000313" key="2">
    <source>
        <dbReference type="EMBL" id="MRX76358.1"/>
    </source>
</evidence>
<keyword evidence="1" id="KW-0732">Signal</keyword>
<sequence>MKFAILSLLLFSVSTTFAQKQLKIVKASFTSVDIKDDDYPVRKNAWTVMPKENLDVYTTSAKKVTFYTDQESGSFNVDPKVGQLFLFSCTKKDNWLRKQIS</sequence>
<dbReference type="RefSeq" id="WP_154280591.1">
    <property type="nucleotide sequence ID" value="NZ_JBHUJQ010000001.1"/>
</dbReference>
<dbReference type="Proteomes" id="UP000487757">
    <property type="component" value="Unassembled WGS sequence"/>
</dbReference>
<evidence type="ECO:0000256" key="1">
    <source>
        <dbReference type="SAM" id="SignalP"/>
    </source>
</evidence>
<feature type="chain" id="PRO_5029908420" evidence="1">
    <location>
        <begin position="19"/>
        <end position="101"/>
    </location>
</feature>
<accession>A0A7K0FXN9</accession>
<comment type="caution">
    <text evidence="2">The sequence shown here is derived from an EMBL/GenBank/DDBJ whole genome shotgun (WGS) entry which is preliminary data.</text>
</comment>
<dbReference type="AlphaFoldDB" id="A0A7K0FXN9"/>
<dbReference type="OrthoDB" id="5166556at2"/>
<evidence type="ECO:0000313" key="3">
    <source>
        <dbReference type="Proteomes" id="UP000487757"/>
    </source>
</evidence>